<reference evidence="2 3" key="1">
    <citation type="journal article" date="1998" name="Science">
        <title>Genome sequence of the nematode C. elegans: a platform for investigating biology.</title>
        <authorList>
            <consortium name="The C. elegans sequencing consortium"/>
            <person name="Sulson J.E."/>
            <person name="Waterston R."/>
        </authorList>
    </citation>
    <scope>NUCLEOTIDE SEQUENCE [LARGE SCALE GENOMIC DNA]</scope>
    <source>
        <strain evidence="2 3">Bristol N2</strain>
    </source>
</reference>
<proteinExistence type="predicted"/>
<feature type="transmembrane region" description="Helical" evidence="1">
    <location>
        <begin position="21"/>
        <end position="43"/>
    </location>
</feature>
<keyword evidence="1" id="KW-1133">Transmembrane helix</keyword>
<keyword evidence="1" id="KW-0812">Transmembrane</keyword>
<gene>
    <name evidence="2" type="ORF">CELE_F36H2.4</name>
    <name evidence="2 4" type="ORF">F36H2.4</name>
</gene>
<keyword evidence="3" id="KW-1185">Reference proteome</keyword>
<protein>
    <submittedName>
        <fullName evidence="2">DUF4956 domain-containing protein</fullName>
    </submittedName>
</protein>
<evidence type="ECO:0000313" key="4">
    <source>
        <dbReference type="WormBase" id="F36H2.4"/>
    </source>
</evidence>
<accession>Q564V9</accession>
<dbReference type="UCSC" id="F36H2.4">
    <property type="organism name" value="c. elegans"/>
</dbReference>
<evidence type="ECO:0000313" key="2">
    <source>
        <dbReference type="EMBL" id="CAI79243.2"/>
    </source>
</evidence>
<evidence type="ECO:0000313" key="3">
    <source>
        <dbReference type="Proteomes" id="UP000001940"/>
    </source>
</evidence>
<organism evidence="2 3">
    <name type="scientific">Caenorhabditis elegans</name>
    <dbReference type="NCBI Taxonomy" id="6239"/>
    <lineage>
        <taxon>Eukaryota</taxon>
        <taxon>Metazoa</taxon>
        <taxon>Ecdysozoa</taxon>
        <taxon>Nematoda</taxon>
        <taxon>Chromadorea</taxon>
        <taxon>Rhabditida</taxon>
        <taxon>Rhabditina</taxon>
        <taxon>Rhabditomorpha</taxon>
        <taxon>Rhabditoidea</taxon>
        <taxon>Rhabditidae</taxon>
        <taxon>Peloderinae</taxon>
        <taxon>Caenorhabditis</taxon>
    </lineage>
</organism>
<dbReference type="PaxDb" id="6239-F36H2.4"/>
<dbReference type="SMR" id="Q564V9"/>
<dbReference type="AlphaFoldDB" id="Q564V9"/>
<dbReference type="WormBase" id="F36H2.4">
    <property type="protein sequence ID" value="CE45950"/>
    <property type="gene ID" value="WBGene00044247"/>
</dbReference>
<name>Q564V9_CAEEL</name>
<dbReference type="AGR" id="WB:WBGene00044247"/>
<feature type="transmembrane region" description="Helical" evidence="1">
    <location>
        <begin position="105"/>
        <end position="130"/>
    </location>
</feature>
<evidence type="ECO:0000256" key="1">
    <source>
        <dbReference type="SAM" id="Phobius"/>
    </source>
</evidence>
<dbReference type="CTD" id="3565588"/>
<dbReference type="GeneID" id="3565588"/>
<dbReference type="RefSeq" id="NP_001021460.2">
    <property type="nucleotide sequence ID" value="NM_001026289.2"/>
</dbReference>
<dbReference type="EMBL" id="BX284601">
    <property type="protein sequence ID" value="CAI79243.2"/>
    <property type="molecule type" value="Genomic_DNA"/>
</dbReference>
<keyword evidence="1" id="KW-0472">Membrane</keyword>
<dbReference type="Proteomes" id="UP000001940">
    <property type="component" value="Chromosome I"/>
</dbReference>
<sequence length="131" mass="14810">MSFWDNPSLVARRICRIRLIVIVQIYAVIFVLCGLCRVGSAIFGEQSFTNQMSTYQMIVEGYLIALLICARSRTLFIVFSVYLMYRISSLSVGITTSLYNIEEDLNFVIVDVSTLFIYTSALLTFSLIGFG</sequence>
<dbReference type="Bgee" id="WBGene00044247">
    <property type="expression patterns" value="Expressed in embryo and 2 other cell types or tissues"/>
</dbReference>
<dbReference type="KEGG" id="cel:CELE_F36H2.4"/>
<dbReference type="HOGENOM" id="CLU_1929459_0_0_1"/>
<dbReference type="InParanoid" id="Q564V9"/>